<dbReference type="EMBL" id="JANSHE010001252">
    <property type="protein sequence ID" value="KAJ3003658.1"/>
    <property type="molecule type" value="Genomic_DNA"/>
</dbReference>
<proteinExistence type="predicted"/>
<evidence type="ECO:0000313" key="2">
    <source>
        <dbReference type="Proteomes" id="UP001144978"/>
    </source>
</evidence>
<sequence length="348" mass="38229">MSVVSVNIATTNIEGALFGIFFALSVSAMCLLVNRRWKEVSASATTAVSWTVAFAGMWRSTLFIASILFILVISTHWCLGVRRMFDAFMYYDSGSSPGEYYSDLRQPYEVARTALLVFTLLIGDLVLVHRTWIVWNRNHWIALPPVVSSASLLASAIGVLHQFTVNKPTDSVFAKKITNWVIGVVVSTLLTKVYGTAMIATRIYLVNKSLRKTGLMTGGRSILEILMIFIESSTLSTAWTIFFAVAYATKSSLQSFPTGCSPAINGIAFMLITVRVGLGWDLQLGVTGSEDSPQTATLAPFQAYPLRTIRLTVTRTVEQETDFALSRHSQKRSEEGDGSVLEIGHGKT</sequence>
<accession>A0ACC1PZ93</accession>
<gene>
    <name evidence="1" type="ORF">NUW54_g5194</name>
</gene>
<name>A0ACC1PZ93_9APHY</name>
<organism evidence="1 2">
    <name type="scientific">Trametes sanguinea</name>
    <dbReference type="NCBI Taxonomy" id="158606"/>
    <lineage>
        <taxon>Eukaryota</taxon>
        <taxon>Fungi</taxon>
        <taxon>Dikarya</taxon>
        <taxon>Basidiomycota</taxon>
        <taxon>Agaricomycotina</taxon>
        <taxon>Agaricomycetes</taxon>
        <taxon>Polyporales</taxon>
        <taxon>Polyporaceae</taxon>
        <taxon>Trametes</taxon>
    </lineage>
</organism>
<comment type="caution">
    <text evidence="1">The sequence shown here is derived from an EMBL/GenBank/DDBJ whole genome shotgun (WGS) entry which is preliminary data.</text>
</comment>
<evidence type="ECO:0000313" key="1">
    <source>
        <dbReference type="EMBL" id="KAJ3003658.1"/>
    </source>
</evidence>
<dbReference type="Proteomes" id="UP001144978">
    <property type="component" value="Unassembled WGS sequence"/>
</dbReference>
<reference evidence="1" key="1">
    <citation type="submission" date="2022-08" db="EMBL/GenBank/DDBJ databases">
        <title>Genome Sequence of Pycnoporus sanguineus.</title>
        <authorList>
            <person name="Buettner E."/>
        </authorList>
    </citation>
    <scope>NUCLEOTIDE SEQUENCE</scope>
    <source>
        <strain evidence="1">CG-C14</strain>
    </source>
</reference>
<keyword evidence="2" id="KW-1185">Reference proteome</keyword>
<protein>
    <submittedName>
        <fullName evidence="1">Uncharacterized protein</fullName>
    </submittedName>
</protein>